<feature type="region of interest" description="Disordered" evidence="1">
    <location>
        <begin position="1"/>
        <end position="29"/>
    </location>
</feature>
<name>A0A2S4KSE2_9HYPO</name>
<organism evidence="2 3">
    <name type="scientific">Tolypocladium paradoxum</name>
    <dbReference type="NCBI Taxonomy" id="94208"/>
    <lineage>
        <taxon>Eukaryota</taxon>
        <taxon>Fungi</taxon>
        <taxon>Dikarya</taxon>
        <taxon>Ascomycota</taxon>
        <taxon>Pezizomycotina</taxon>
        <taxon>Sordariomycetes</taxon>
        <taxon>Hypocreomycetidae</taxon>
        <taxon>Hypocreales</taxon>
        <taxon>Ophiocordycipitaceae</taxon>
        <taxon>Tolypocladium</taxon>
    </lineage>
</organism>
<sequence>MANKPPCSLDASLSTCDVPTDPKQQSKEEKMALANNRLQRWLNDDDPAAAVLRAQCQPSQRGAKMQQTPSAK</sequence>
<dbReference type="Proteomes" id="UP000237481">
    <property type="component" value="Unassembled WGS sequence"/>
</dbReference>
<proteinExistence type="predicted"/>
<dbReference type="EMBL" id="PKSG01000748">
    <property type="protein sequence ID" value="POR33085.1"/>
    <property type="molecule type" value="Genomic_DNA"/>
</dbReference>
<reference evidence="2 3" key="1">
    <citation type="submission" date="2018-01" db="EMBL/GenBank/DDBJ databases">
        <title>Harnessing the power of phylogenomics to disentangle the directionality and signatures of interkingdom host jumping in the parasitic fungal genus Tolypocladium.</title>
        <authorList>
            <person name="Quandt C.A."/>
            <person name="Patterson W."/>
            <person name="Spatafora J.W."/>
        </authorList>
    </citation>
    <scope>NUCLEOTIDE SEQUENCE [LARGE SCALE GENOMIC DNA]</scope>
    <source>
        <strain evidence="2 3">NRBC 100945</strain>
    </source>
</reference>
<evidence type="ECO:0000313" key="2">
    <source>
        <dbReference type="EMBL" id="POR33085.1"/>
    </source>
</evidence>
<dbReference type="OrthoDB" id="10355294at2759"/>
<evidence type="ECO:0000256" key="1">
    <source>
        <dbReference type="SAM" id="MobiDB-lite"/>
    </source>
</evidence>
<protein>
    <submittedName>
        <fullName evidence="2">Uncharacterized protein</fullName>
    </submittedName>
</protein>
<accession>A0A2S4KSE2</accession>
<comment type="caution">
    <text evidence="2">The sequence shown here is derived from an EMBL/GenBank/DDBJ whole genome shotgun (WGS) entry which is preliminary data.</text>
</comment>
<keyword evidence="3" id="KW-1185">Reference proteome</keyword>
<dbReference type="AlphaFoldDB" id="A0A2S4KSE2"/>
<evidence type="ECO:0000313" key="3">
    <source>
        <dbReference type="Proteomes" id="UP000237481"/>
    </source>
</evidence>
<gene>
    <name evidence="2" type="ORF">TPAR_06717</name>
</gene>